<dbReference type="AlphaFoldDB" id="A0A3P6C249"/>
<reference evidence="2" key="1">
    <citation type="submission" date="2018-11" db="EMBL/GenBank/DDBJ databases">
        <authorList>
            <consortium name="Genoscope - CEA"/>
            <person name="William W."/>
        </authorList>
    </citation>
    <scope>NUCLEOTIDE SEQUENCE</scope>
</reference>
<feature type="region of interest" description="Disordered" evidence="1">
    <location>
        <begin position="41"/>
        <end position="63"/>
    </location>
</feature>
<name>A0A3P6C249_BRAOL</name>
<gene>
    <name evidence="2" type="ORF">BOLC4T23453H</name>
</gene>
<accession>A0A3P6C249</accession>
<evidence type="ECO:0000313" key="2">
    <source>
        <dbReference type="EMBL" id="VDD07324.1"/>
    </source>
</evidence>
<dbReference type="EMBL" id="LR031873">
    <property type="protein sequence ID" value="VDD07324.1"/>
    <property type="molecule type" value="Genomic_DNA"/>
</dbReference>
<protein>
    <submittedName>
        <fullName evidence="2">Uncharacterized protein</fullName>
    </submittedName>
</protein>
<proteinExistence type="predicted"/>
<sequence length="63" mass="6906">MDSYPSSETSKFVDLLNSQQTVSGNFEDSVELSSSQVPFLGSLGTEASNFDGDTAAERRERRK</sequence>
<evidence type="ECO:0000256" key="1">
    <source>
        <dbReference type="SAM" id="MobiDB-lite"/>
    </source>
</evidence>
<organism evidence="2">
    <name type="scientific">Brassica oleracea</name>
    <name type="common">Wild cabbage</name>
    <dbReference type="NCBI Taxonomy" id="3712"/>
    <lineage>
        <taxon>Eukaryota</taxon>
        <taxon>Viridiplantae</taxon>
        <taxon>Streptophyta</taxon>
        <taxon>Embryophyta</taxon>
        <taxon>Tracheophyta</taxon>
        <taxon>Spermatophyta</taxon>
        <taxon>Magnoliopsida</taxon>
        <taxon>eudicotyledons</taxon>
        <taxon>Gunneridae</taxon>
        <taxon>Pentapetalae</taxon>
        <taxon>rosids</taxon>
        <taxon>malvids</taxon>
        <taxon>Brassicales</taxon>
        <taxon>Brassicaceae</taxon>
        <taxon>Brassiceae</taxon>
        <taxon>Brassica</taxon>
    </lineage>
</organism>